<evidence type="ECO:0000256" key="3">
    <source>
        <dbReference type="PROSITE-ProRule" id="PRU01131"/>
    </source>
</evidence>
<comment type="similarity">
    <text evidence="1">Belongs to the FLZ family.</text>
</comment>
<evidence type="ECO:0000256" key="1">
    <source>
        <dbReference type="ARBA" id="ARBA00009374"/>
    </source>
</evidence>
<reference evidence="5" key="2">
    <citation type="submission" date="2021-02" db="EMBL/GenBank/DDBJ databases">
        <authorList>
            <person name="Kimball J.A."/>
            <person name="Haas M.W."/>
            <person name="Macchietto M."/>
            <person name="Kono T."/>
            <person name="Duquette J."/>
            <person name="Shao M."/>
        </authorList>
    </citation>
    <scope>NUCLEOTIDE SEQUENCE</scope>
    <source>
        <tissue evidence="5">Fresh leaf tissue</tissue>
    </source>
</reference>
<dbReference type="Proteomes" id="UP000729402">
    <property type="component" value="Unassembled WGS sequence"/>
</dbReference>
<evidence type="ECO:0000313" key="6">
    <source>
        <dbReference type="Proteomes" id="UP000729402"/>
    </source>
</evidence>
<dbReference type="InterPro" id="IPR044533">
    <property type="entry name" value="FLZ1/2/3"/>
</dbReference>
<accession>A0A8J5SGD6</accession>
<sequence>MASASPFFDIEPLDGGESSFAGHAMAMNVCSLSRCGKRLTGNCDIFMYRGDKPFCSEECRYQQMEMDQASVAVRISATTTTNARNEQRHRLEPGNGNVAVAANVPVLS</sequence>
<protein>
    <recommendedName>
        <fullName evidence="4">FLZ-type domain-containing protein</fullName>
    </recommendedName>
</protein>
<organism evidence="5 6">
    <name type="scientific">Zizania palustris</name>
    <name type="common">Northern wild rice</name>
    <dbReference type="NCBI Taxonomy" id="103762"/>
    <lineage>
        <taxon>Eukaryota</taxon>
        <taxon>Viridiplantae</taxon>
        <taxon>Streptophyta</taxon>
        <taxon>Embryophyta</taxon>
        <taxon>Tracheophyta</taxon>
        <taxon>Spermatophyta</taxon>
        <taxon>Magnoliopsida</taxon>
        <taxon>Liliopsida</taxon>
        <taxon>Poales</taxon>
        <taxon>Poaceae</taxon>
        <taxon>BOP clade</taxon>
        <taxon>Oryzoideae</taxon>
        <taxon>Oryzeae</taxon>
        <taxon>Zizaniinae</taxon>
        <taxon>Zizania</taxon>
    </lineage>
</organism>
<dbReference type="PANTHER" id="PTHR46057:SF14">
    <property type="entry name" value="OS02G0687200 PROTEIN"/>
    <property type="match status" value="1"/>
</dbReference>
<dbReference type="GO" id="GO:0046872">
    <property type="term" value="F:metal ion binding"/>
    <property type="evidence" value="ECO:0007669"/>
    <property type="project" value="UniProtKB-KW"/>
</dbReference>
<dbReference type="OrthoDB" id="1916924at2759"/>
<keyword evidence="6" id="KW-1185">Reference proteome</keyword>
<dbReference type="InterPro" id="IPR007650">
    <property type="entry name" value="Zf-FLZ_dom"/>
</dbReference>
<gene>
    <name evidence="5" type="ORF">GUJ93_ZPchr0006g46198</name>
</gene>
<dbReference type="AlphaFoldDB" id="A0A8J5SGD6"/>
<evidence type="ECO:0000259" key="4">
    <source>
        <dbReference type="PROSITE" id="PS51795"/>
    </source>
</evidence>
<reference evidence="5" key="1">
    <citation type="journal article" date="2021" name="bioRxiv">
        <title>Whole Genome Assembly and Annotation of Northern Wild Rice, Zizania palustris L., Supports a Whole Genome Duplication in the Zizania Genus.</title>
        <authorList>
            <person name="Haas M."/>
            <person name="Kono T."/>
            <person name="Macchietto M."/>
            <person name="Millas R."/>
            <person name="McGilp L."/>
            <person name="Shao M."/>
            <person name="Duquette J."/>
            <person name="Hirsch C.N."/>
            <person name="Kimball J."/>
        </authorList>
    </citation>
    <scope>NUCLEOTIDE SEQUENCE</scope>
    <source>
        <tissue evidence="5">Fresh leaf tissue</tissue>
    </source>
</reference>
<proteinExistence type="inferred from homology"/>
<feature type="domain" description="FLZ-type" evidence="4">
    <location>
        <begin position="25"/>
        <end position="71"/>
    </location>
</feature>
<evidence type="ECO:0000313" key="5">
    <source>
        <dbReference type="EMBL" id="KAG8071908.1"/>
    </source>
</evidence>
<evidence type="ECO:0000256" key="2">
    <source>
        <dbReference type="ARBA" id="ARBA00022723"/>
    </source>
</evidence>
<comment type="caution">
    <text evidence="5">The sequence shown here is derived from an EMBL/GenBank/DDBJ whole genome shotgun (WGS) entry which is preliminary data.</text>
</comment>
<dbReference type="EMBL" id="JAAALK010000283">
    <property type="protein sequence ID" value="KAG8071908.1"/>
    <property type="molecule type" value="Genomic_DNA"/>
</dbReference>
<dbReference type="PANTHER" id="PTHR46057">
    <property type="entry name" value="FCS-LIKE ZINC FINGER 1-RELATED"/>
    <property type="match status" value="1"/>
</dbReference>
<keyword evidence="2" id="KW-0479">Metal-binding</keyword>
<dbReference type="Pfam" id="PF04570">
    <property type="entry name" value="zf-FLZ"/>
    <property type="match status" value="1"/>
</dbReference>
<feature type="zinc finger region" description="FLZ-type" evidence="3">
    <location>
        <begin position="25"/>
        <end position="71"/>
    </location>
</feature>
<dbReference type="PROSITE" id="PS51795">
    <property type="entry name" value="ZF_FLZ"/>
    <property type="match status" value="1"/>
</dbReference>
<name>A0A8J5SGD6_ZIZPA</name>